<evidence type="ECO:0000313" key="2">
    <source>
        <dbReference type="EMBL" id="CAK0825208.1"/>
    </source>
</evidence>
<protein>
    <submittedName>
        <fullName evidence="2">Uncharacterized protein</fullName>
    </submittedName>
</protein>
<feature type="region of interest" description="Disordered" evidence="1">
    <location>
        <begin position="49"/>
        <end position="119"/>
    </location>
</feature>
<gene>
    <name evidence="2" type="ORF">PCOR1329_LOCUS25378</name>
</gene>
<evidence type="ECO:0000256" key="1">
    <source>
        <dbReference type="SAM" id="MobiDB-lite"/>
    </source>
</evidence>
<feature type="compositionally biased region" description="Low complexity" evidence="1">
    <location>
        <begin position="96"/>
        <end position="111"/>
    </location>
</feature>
<comment type="caution">
    <text evidence="2">The sequence shown here is derived from an EMBL/GenBank/DDBJ whole genome shotgun (WGS) entry which is preliminary data.</text>
</comment>
<sequence>ATRSEWPAWCEAKSAEQGGQLPRAQGVFKLGTRGAHACTKVAQSPEARCQVGAARAQNDGQPAQGAPSDDDEDEDCTAPSLPGAVSDSSLSRRRATAAGTRLRPPGRPCRQAARRAPQR</sequence>
<feature type="region of interest" description="Disordered" evidence="1">
    <location>
        <begin position="1"/>
        <end position="20"/>
    </location>
</feature>
<reference evidence="2" key="1">
    <citation type="submission" date="2023-10" db="EMBL/GenBank/DDBJ databases">
        <authorList>
            <person name="Chen Y."/>
            <person name="Shah S."/>
            <person name="Dougan E. K."/>
            <person name="Thang M."/>
            <person name="Chan C."/>
        </authorList>
    </citation>
    <scope>NUCLEOTIDE SEQUENCE [LARGE SCALE GENOMIC DNA]</scope>
</reference>
<feature type="non-terminal residue" evidence="2">
    <location>
        <position position="1"/>
    </location>
</feature>
<organism evidence="2 3">
    <name type="scientific">Prorocentrum cordatum</name>
    <dbReference type="NCBI Taxonomy" id="2364126"/>
    <lineage>
        <taxon>Eukaryota</taxon>
        <taxon>Sar</taxon>
        <taxon>Alveolata</taxon>
        <taxon>Dinophyceae</taxon>
        <taxon>Prorocentrales</taxon>
        <taxon>Prorocentraceae</taxon>
        <taxon>Prorocentrum</taxon>
    </lineage>
</organism>
<proteinExistence type="predicted"/>
<dbReference type="EMBL" id="CAUYUJ010008874">
    <property type="protein sequence ID" value="CAK0825208.1"/>
    <property type="molecule type" value="Genomic_DNA"/>
</dbReference>
<keyword evidence="3" id="KW-1185">Reference proteome</keyword>
<dbReference type="Proteomes" id="UP001189429">
    <property type="component" value="Unassembled WGS sequence"/>
</dbReference>
<accession>A0ABN9S0N9</accession>
<evidence type="ECO:0000313" key="3">
    <source>
        <dbReference type="Proteomes" id="UP001189429"/>
    </source>
</evidence>
<name>A0ABN9S0N9_9DINO</name>